<dbReference type="PROSITE" id="PS52029">
    <property type="entry name" value="LD_TPASE"/>
    <property type="match status" value="1"/>
</dbReference>
<dbReference type="SUPFAM" id="SSF141523">
    <property type="entry name" value="L,D-transpeptidase catalytic domain-like"/>
    <property type="match status" value="1"/>
</dbReference>
<dbReference type="PANTHER" id="PTHR30582:SF24">
    <property type="entry name" value="L,D-TRANSPEPTIDASE ERFK_SRFK-RELATED"/>
    <property type="match status" value="1"/>
</dbReference>
<keyword evidence="12" id="KW-1185">Reference proteome</keyword>
<dbReference type="PANTHER" id="PTHR30582">
    <property type="entry name" value="L,D-TRANSPEPTIDASE"/>
    <property type="match status" value="1"/>
</dbReference>
<dbReference type="CDD" id="cd16913">
    <property type="entry name" value="YkuD_like"/>
    <property type="match status" value="1"/>
</dbReference>
<evidence type="ECO:0000256" key="9">
    <source>
        <dbReference type="PROSITE-ProRule" id="PRU01373"/>
    </source>
</evidence>
<dbReference type="InterPro" id="IPR050979">
    <property type="entry name" value="LD-transpeptidase"/>
</dbReference>
<keyword evidence="7 9" id="KW-0573">Peptidoglycan synthesis</keyword>
<evidence type="ECO:0000256" key="1">
    <source>
        <dbReference type="ARBA" id="ARBA00004752"/>
    </source>
</evidence>
<evidence type="ECO:0000256" key="2">
    <source>
        <dbReference type="ARBA" id="ARBA00005992"/>
    </source>
</evidence>
<evidence type="ECO:0000256" key="3">
    <source>
        <dbReference type="ARBA" id="ARBA00022676"/>
    </source>
</evidence>
<dbReference type="GO" id="GO:0071555">
    <property type="term" value="P:cell wall organization"/>
    <property type="evidence" value="ECO:0007669"/>
    <property type="project" value="UniProtKB-UniRule"/>
</dbReference>
<dbReference type="AlphaFoldDB" id="A0A1I0PV48"/>
<proteinExistence type="inferred from homology"/>
<dbReference type="GO" id="GO:0008360">
    <property type="term" value="P:regulation of cell shape"/>
    <property type="evidence" value="ECO:0007669"/>
    <property type="project" value="UniProtKB-UniRule"/>
</dbReference>
<evidence type="ECO:0000256" key="6">
    <source>
        <dbReference type="ARBA" id="ARBA00022960"/>
    </source>
</evidence>
<dbReference type="EMBL" id="FOIZ01000001">
    <property type="protein sequence ID" value="SEW18115.1"/>
    <property type="molecule type" value="Genomic_DNA"/>
</dbReference>
<evidence type="ECO:0000256" key="7">
    <source>
        <dbReference type="ARBA" id="ARBA00022984"/>
    </source>
</evidence>
<comment type="similarity">
    <text evidence="2">Belongs to the YkuD family.</text>
</comment>
<feature type="active site" description="Nucleophile" evidence="9">
    <location>
        <position position="175"/>
    </location>
</feature>
<organism evidence="11 12">
    <name type="scientific">Cognatiyoonia koreensis</name>
    <dbReference type="NCBI Taxonomy" id="364200"/>
    <lineage>
        <taxon>Bacteria</taxon>
        <taxon>Pseudomonadati</taxon>
        <taxon>Pseudomonadota</taxon>
        <taxon>Alphaproteobacteria</taxon>
        <taxon>Rhodobacterales</taxon>
        <taxon>Paracoccaceae</taxon>
        <taxon>Cognatiyoonia</taxon>
    </lineage>
</organism>
<evidence type="ECO:0000256" key="5">
    <source>
        <dbReference type="ARBA" id="ARBA00022801"/>
    </source>
</evidence>
<dbReference type="Proteomes" id="UP000199167">
    <property type="component" value="Unassembled WGS sequence"/>
</dbReference>
<dbReference type="UniPathway" id="UPA00219"/>
<dbReference type="STRING" id="364200.SAMN04488515_1440"/>
<name>A0A1I0PV48_9RHOB</name>
<dbReference type="GO" id="GO:0071972">
    <property type="term" value="F:peptidoglycan L,D-transpeptidase activity"/>
    <property type="evidence" value="ECO:0007669"/>
    <property type="project" value="TreeGrafter"/>
</dbReference>
<keyword evidence="5" id="KW-0378">Hydrolase</keyword>
<evidence type="ECO:0000313" key="12">
    <source>
        <dbReference type="Proteomes" id="UP000199167"/>
    </source>
</evidence>
<dbReference type="Pfam" id="PF03734">
    <property type="entry name" value="YkuD"/>
    <property type="match status" value="1"/>
</dbReference>
<keyword evidence="3" id="KW-0328">Glycosyltransferase</keyword>
<evidence type="ECO:0000259" key="10">
    <source>
        <dbReference type="PROSITE" id="PS52029"/>
    </source>
</evidence>
<accession>A0A1I0PV48</accession>
<keyword evidence="8 9" id="KW-0961">Cell wall biogenesis/degradation</keyword>
<feature type="active site" description="Proton donor/acceptor" evidence="9">
    <location>
        <position position="159"/>
    </location>
</feature>
<feature type="domain" description="L,D-TPase catalytic" evidence="10">
    <location>
        <begin position="61"/>
        <end position="199"/>
    </location>
</feature>
<dbReference type="GO" id="GO:0016757">
    <property type="term" value="F:glycosyltransferase activity"/>
    <property type="evidence" value="ECO:0007669"/>
    <property type="project" value="UniProtKB-KW"/>
</dbReference>
<evidence type="ECO:0000256" key="4">
    <source>
        <dbReference type="ARBA" id="ARBA00022679"/>
    </source>
</evidence>
<gene>
    <name evidence="11" type="ORF">SAMN04488515_1440</name>
</gene>
<evidence type="ECO:0000256" key="8">
    <source>
        <dbReference type="ARBA" id="ARBA00023316"/>
    </source>
</evidence>
<dbReference type="InterPro" id="IPR038063">
    <property type="entry name" value="Transpep_catalytic_dom"/>
</dbReference>
<keyword evidence="4" id="KW-0808">Transferase</keyword>
<dbReference type="GO" id="GO:0005576">
    <property type="term" value="C:extracellular region"/>
    <property type="evidence" value="ECO:0007669"/>
    <property type="project" value="TreeGrafter"/>
</dbReference>
<dbReference type="GO" id="GO:0018104">
    <property type="term" value="P:peptidoglycan-protein cross-linking"/>
    <property type="evidence" value="ECO:0007669"/>
    <property type="project" value="TreeGrafter"/>
</dbReference>
<keyword evidence="6 9" id="KW-0133">Cell shape</keyword>
<dbReference type="Gene3D" id="2.40.440.10">
    <property type="entry name" value="L,D-transpeptidase catalytic domain-like"/>
    <property type="match status" value="1"/>
</dbReference>
<sequence>MVLKVNFRCSKIEIMTLTRRHFIQTGLAAGLLPIATTASAVQLPAHLMPKVVDVAGRIPQGQIEVYPDEFHLYFGIYEGRAIRYGVGVGRANLYEPGNFTVDRKQEWPDWRPTDAMIEREPEKYEQYADGVPGGPENPLGARALYLQYPNGRDSYLRIHGTTAPRTIGSAVSNGCARLVNEHIEDLYRRVPIGTPVILHQKGIASGLFQTVEQPA</sequence>
<comment type="pathway">
    <text evidence="1 9">Cell wall biogenesis; peptidoglycan biosynthesis.</text>
</comment>
<protein>
    <submittedName>
        <fullName evidence="11">L,D-transpeptidase catalytic domain</fullName>
    </submittedName>
</protein>
<reference evidence="11 12" key="1">
    <citation type="submission" date="2016-10" db="EMBL/GenBank/DDBJ databases">
        <authorList>
            <person name="de Groot N.N."/>
        </authorList>
    </citation>
    <scope>NUCLEOTIDE SEQUENCE [LARGE SCALE GENOMIC DNA]</scope>
    <source>
        <strain evidence="11 12">DSM 17925</strain>
    </source>
</reference>
<evidence type="ECO:0000313" key="11">
    <source>
        <dbReference type="EMBL" id="SEW18115.1"/>
    </source>
</evidence>
<dbReference type="InterPro" id="IPR005490">
    <property type="entry name" value="LD_TPept_cat_dom"/>
</dbReference>